<dbReference type="Pfam" id="PF04928">
    <property type="entry name" value="PAP_central"/>
    <property type="match status" value="1"/>
</dbReference>
<organism evidence="16 17">
    <name type="scientific">Streblomastix strix</name>
    <dbReference type="NCBI Taxonomy" id="222440"/>
    <lineage>
        <taxon>Eukaryota</taxon>
        <taxon>Metamonada</taxon>
        <taxon>Preaxostyla</taxon>
        <taxon>Oxymonadida</taxon>
        <taxon>Streblomastigidae</taxon>
        <taxon>Streblomastix</taxon>
    </lineage>
</organism>
<keyword evidence="9" id="KW-0547">Nucleotide-binding</keyword>
<name>A0A5J4X9X7_9EUKA</name>
<evidence type="ECO:0000256" key="5">
    <source>
        <dbReference type="ARBA" id="ARBA00012388"/>
    </source>
</evidence>
<dbReference type="Gene3D" id="3.30.460.10">
    <property type="entry name" value="Beta Polymerase, domain 2"/>
    <property type="match status" value="1"/>
</dbReference>
<evidence type="ECO:0000256" key="3">
    <source>
        <dbReference type="ARBA" id="ARBA00004123"/>
    </source>
</evidence>
<dbReference type="EMBL" id="SNRW01000042">
    <property type="protein sequence ID" value="KAA6403967.1"/>
    <property type="molecule type" value="Genomic_DNA"/>
</dbReference>
<dbReference type="InterPro" id="IPR048840">
    <property type="entry name" value="PolA_pol_NTPase"/>
</dbReference>
<evidence type="ECO:0000256" key="6">
    <source>
        <dbReference type="ARBA" id="ARBA00022664"/>
    </source>
</evidence>
<evidence type="ECO:0000256" key="4">
    <source>
        <dbReference type="ARBA" id="ARBA00010912"/>
    </source>
</evidence>
<dbReference type="GO" id="GO:0006397">
    <property type="term" value="P:mRNA processing"/>
    <property type="evidence" value="ECO:0007669"/>
    <property type="project" value="UniProtKB-KW"/>
</dbReference>
<keyword evidence="12" id="KW-0539">Nucleus</keyword>
<reference evidence="16 17" key="1">
    <citation type="submission" date="2019-03" db="EMBL/GenBank/DDBJ databases">
        <title>Single cell metagenomics reveals metabolic interactions within the superorganism composed of flagellate Streblomastix strix and complex community of Bacteroidetes bacteria on its surface.</title>
        <authorList>
            <person name="Treitli S.C."/>
            <person name="Kolisko M."/>
            <person name="Husnik F."/>
            <person name="Keeling P."/>
            <person name="Hampl V."/>
        </authorList>
    </citation>
    <scope>NUCLEOTIDE SEQUENCE [LARGE SCALE GENOMIC DNA]</scope>
    <source>
        <strain evidence="16">ST1C</strain>
    </source>
</reference>
<dbReference type="GO" id="GO:0005524">
    <property type="term" value="F:ATP binding"/>
    <property type="evidence" value="ECO:0007669"/>
    <property type="project" value="UniProtKB-KW"/>
</dbReference>
<dbReference type="PANTHER" id="PTHR10682">
    <property type="entry name" value="POLY A POLYMERASE"/>
    <property type="match status" value="1"/>
</dbReference>
<evidence type="ECO:0000259" key="14">
    <source>
        <dbReference type="Pfam" id="PF04928"/>
    </source>
</evidence>
<comment type="subcellular location">
    <subcellularLocation>
        <location evidence="3">Nucleus</location>
    </subcellularLocation>
</comment>
<dbReference type="OrthoDB" id="412748at2759"/>
<evidence type="ECO:0000259" key="15">
    <source>
        <dbReference type="Pfam" id="PF20750"/>
    </source>
</evidence>
<dbReference type="Proteomes" id="UP000324800">
    <property type="component" value="Unassembled WGS sequence"/>
</dbReference>
<dbReference type="PANTHER" id="PTHR10682:SF10">
    <property type="entry name" value="POLYNUCLEOTIDE ADENYLYLTRANSFERASE"/>
    <property type="match status" value="1"/>
</dbReference>
<dbReference type="InterPro" id="IPR007012">
    <property type="entry name" value="PolA_pol_cen_dom"/>
</dbReference>
<keyword evidence="11" id="KW-0460">Magnesium</keyword>
<dbReference type="AlphaFoldDB" id="A0A5J4X9X7"/>
<evidence type="ECO:0000256" key="9">
    <source>
        <dbReference type="ARBA" id="ARBA00022741"/>
    </source>
</evidence>
<dbReference type="CDD" id="cd05402">
    <property type="entry name" value="NT_PAP_TUTase"/>
    <property type="match status" value="1"/>
</dbReference>
<keyword evidence="13" id="KW-1133">Transmembrane helix</keyword>
<evidence type="ECO:0000256" key="2">
    <source>
        <dbReference type="ARBA" id="ARBA00001946"/>
    </source>
</evidence>
<proteinExistence type="inferred from homology"/>
<feature type="domain" description="Poly(A) polymerase nucleotidyltransferase" evidence="15">
    <location>
        <begin position="6"/>
        <end position="198"/>
    </location>
</feature>
<evidence type="ECO:0000256" key="8">
    <source>
        <dbReference type="ARBA" id="ARBA00022723"/>
    </source>
</evidence>
<dbReference type="GO" id="GO:0046872">
    <property type="term" value="F:metal ion binding"/>
    <property type="evidence" value="ECO:0007669"/>
    <property type="project" value="UniProtKB-KW"/>
</dbReference>
<evidence type="ECO:0000256" key="12">
    <source>
        <dbReference type="ARBA" id="ARBA00023242"/>
    </source>
</evidence>
<keyword evidence="7" id="KW-0808">Transferase</keyword>
<accession>A0A5J4X9X7</accession>
<dbReference type="GO" id="GO:0005634">
    <property type="term" value="C:nucleus"/>
    <property type="evidence" value="ECO:0007669"/>
    <property type="project" value="UniProtKB-SubCell"/>
</dbReference>
<comment type="similarity">
    <text evidence="4">Belongs to the poly(A) polymerase family.</text>
</comment>
<feature type="transmembrane region" description="Helical" evidence="13">
    <location>
        <begin position="224"/>
        <end position="245"/>
    </location>
</feature>
<evidence type="ECO:0000256" key="7">
    <source>
        <dbReference type="ARBA" id="ARBA00022679"/>
    </source>
</evidence>
<evidence type="ECO:0000256" key="13">
    <source>
        <dbReference type="SAM" id="Phobius"/>
    </source>
</evidence>
<comment type="cofactor">
    <cofactor evidence="2">
        <name>Mg(2+)</name>
        <dbReference type="ChEBI" id="CHEBI:18420"/>
    </cofactor>
</comment>
<feature type="domain" description="Poly(A) polymerase central" evidence="14">
    <location>
        <begin position="203"/>
        <end position="290"/>
    </location>
</feature>
<keyword evidence="13" id="KW-0812">Transmembrane</keyword>
<comment type="caution">
    <text evidence="16">The sequence shown here is derived from an EMBL/GenBank/DDBJ whole genome shotgun (WGS) entry which is preliminary data.</text>
</comment>
<gene>
    <name evidence="16" type="ORF">EZS28_000513</name>
</gene>
<evidence type="ECO:0000256" key="1">
    <source>
        <dbReference type="ARBA" id="ARBA00001936"/>
    </source>
</evidence>
<dbReference type="InterPro" id="IPR043519">
    <property type="entry name" value="NT_sf"/>
</dbReference>
<dbReference type="SUPFAM" id="SSF81301">
    <property type="entry name" value="Nucleotidyltransferase"/>
    <property type="match status" value="1"/>
</dbReference>
<evidence type="ECO:0000313" key="17">
    <source>
        <dbReference type="Proteomes" id="UP000324800"/>
    </source>
</evidence>
<dbReference type="Pfam" id="PF20750">
    <property type="entry name" value="PAP_NTPase"/>
    <property type="match status" value="1"/>
</dbReference>
<keyword evidence="6" id="KW-0507">mRNA processing</keyword>
<sequence>MISGYNPLDTLPPSADDEIKSQELLKVLNEQNTFESDQRMEHRKHVLTRIEEIIQLWVLEIYEEKFKIKASQKLGTFAKLYTFGSYRLGVCTPLDDIDTSCICPEYVDRRADFFTRFPSRLEEQKGIELVINVPNAFVPHIKVFIEGIWMDISFANLNQASIPENLNIFDDNIFFSFDQLSLRSLNGCYVEDAIMRLVPQAETFRTSLRFVKLWARKRGIYGNIYGFLGGISWTILTAFVCILYPTASPSRIVFRFFFLYENRKWDKQAVTLFSQKEQNKQIIDYTLRRNQYIDRIQLEEKMNQDQKPGNIASEINQQENRNKEADQEIGTKIRRQLGNRYCTCSSFNVQTQACIQIK</sequence>
<evidence type="ECO:0000256" key="10">
    <source>
        <dbReference type="ARBA" id="ARBA00022840"/>
    </source>
</evidence>
<dbReference type="GO" id="GO:1990817">
    <property type="term" value="F:poly(A) RNA polymerase activity"/>
    <property type="evidence" value="ECO:0007669"/>
    <property type="project" value="UniProtKB-EC"/>
</dbReference>
<keyword evidence="8" id="KW-0479">Metal-binding</keyword>
<evidence type="ECO:0000313" key="16">
    <source>
        <dbReference type="EMBL" id="KAA6403967.1"/>
    </source>
</evidence>
<protein>
    <recommendedName>
        <fullName evidence="5">polynucleotide adenylyltransferase</fullName>
        <ecNumber evidence="5">2.7.7.19</ecNumber>
    </recommendedName>
</protein>
<evidence type="ECO:0000256" key="11">
    <source>
        <dbReference type="ARBA" id="ARBA00022842"/>
    </source>
</evidence>
<keyword evidence="10" id="KW-0067">ATP-binding</keyword>
<dbReference type="SUPFAM" id="SSF81631">
    <property type="entry name" value="PAP/OAS1 substrate-binding domain"/>
    <property type="match status" value="1"/>
</dbReference>
<keyword evidence="13" id="KW-0472">Membrane</keyword>
<dbReference type="EC" id="2.7.7.19" evidence="5"/>
<comment type="cofactor">
    <cofactor evidence="1">
        <name>Mn(2+)</name>
        <dbReference type="ChEBI" id="CHEBI:29035"/>
    </cofactor>
</comment>
<dbReference type="Gene3D" id="1.10.1410.10">
    <property type="match status" value="1"/>
</dbReference>